<reference evidence="4" key="2">
    <citation type="submission" date="2019-09" db="UniProtKB">
        <authorList>
            <consortium name="WormBaseParasite"/>
        </authorList>
    </citation>
    <scope>IDENTIFICATION</scope>
</reference>
<sequence length="119" mass="13092">MRLFCAGVVRLALCSLFVAAINLDGCLRGALVIQRANSNPPLRKAIKEAFNFSVGANGTIAGVLVLSKDRQASVYAALAGRRKEYNAVTFEYDNDYDIAGSIKPISFDQFFNYLTCQRF</sequence>
<proteinExistence type="predicted"/>
<feature type="chain" id="PRO_5044551729" evidence="1">
    <location>
        <begin position="21"/>
        <end position="119"/>
    </location>
</feature>
<keyword evidence="3" id="KW-1185">Reference proteome</keyword>
<accession>A0A3P8A176</accession>
<dbReference type="EMBL" id="UZAH01028000">
    <property type="protein sequence ID" value="VDO96849.1"/>
    <property type="molecule type" value="Genomic_DNA"/>
</dbReference>
<accession>A0A183FYB5</accession>
<evidence type="ECO:0000313" key="2">
    <source>
        <dbReference type="EMBL" id="VDO96849.1"/>
    </source>
</evidence>
<evidence type="ECO:0000313" key="3">
    <source>
        <dbReference type="Proteomes" id="UP000050761"/>
    </source>
</evidence>
<feature type="signal peptide" evidence="1">
    <location>
        <begin position="1"/>
        <end position="20"/>
    </location>
</feature>
<dbReference type="AlphaFoldDB" id="A0A183FYB5"/>
<organism evidence="3 4">
    <name type="scientific">Heligmosomoides polygyrus</name>
    <name type="common">Parasitic roundworm</name>
    <dbReference type="NCBI Taxonomy" id="6339"/>
    <lineage>
        <taxon>Eukaryota</taxon>
        <taxon>Metazoa</taxon>
        <taxon>Ecdysozoa</taxon>
        <taxon>Nematoda</taxon>
        <taxon>Chromadorea</taxon>
        <taxon>Rhabditida</taxon>
        <taxon>Rhabditina</taxon>
        <taxon>Rhabditomorpha</taxon>
        <taxon>Strongyloidea</taxon>
        <taxon>Heligmosomidae</taxon>
        <taxon>Heligmosomoides</taxon>
    </lineage>
</organism>
<keyword evidence="1" id="KW-0732">Signal</keyword>
<gene>
    <name evidence="2" type="ORF">HPBE_LOCUS13623</name>
</gene>
<protein>
    <submittedName>
        <fullName evidence="4">VWFA domain-containing protein</fullName>
    </submittedName>
</protein>
<dbReference type="WBParaSite" id="HPBE_0001362201-mRNA-1">
    <property type="protein sequence ID" value="HPBE_0001362201-mRNA-1"/>
    <property type="gene ID" value="HPBE_0001362201"/>
</dbReference>
<name>A0A183FYB5_HELPZ</name>
<evidence type="ECO:0000313" key="4">
    <source>
        <dbReference type="WBParaSite" id="HPBE_0001362201-mRNA-1"/>
    </source>
</evidence>
<reference evidence="2 3" key="1">
    <citation type="submission" date="2018-11" db="EMBL/GenBank/DDBJ databases">
        <authorList>
            <consortium name="Pathogen Informatics"/>
        </authorList>
    </citation>
    <scope>NUCLEOTIDE SEQUENCE [LARGE SCALE GENOMIC DNA]</scope>
</reference>
<dbReference type="Proteomes" id="UP000050761">
    <property type="component" value="Unassembled WGS sequence"/>
</dbReference>
<evidence type="ECO:0000256" key="1">
    <source>
        <dbReference type="SAM" id="SignalP"/>
    </source>
</evidence>